<sequence length="43" mass="4681">MANFTPGCSKTTGAVTCLRPAWDQLPVTCARRGISYPDRGLRL</sequence>
<dbReference type="AlphaFoldDB" id="G5Q384"/>
<organism evidence="1 2">
    <name type="scientific">Salmonella enterica subsp. enterica serovar Montevideo str. S5-403</name>
    <dbReference type="NCBI Taxonomy" id="913242"/>
    <lineage>
        <taxon>Bacteria</taxon>
        <taxon>Pseudomonadati</taxon>
        <taxon>Pseudomonadota</taxon>
        <taxon>Gammaproteobacteria</taxon>
        <taxon>Enterobacterales</taxon>
        <taxon>Enterobacteriaceae</taxon>
        <taxon>Salmonella</taxon>
    </lineage>
</organism>
<dbReference type="Proteomes" id="UP000003221">
    <property type="component" value="Unassembled WGS sequence"/>
</dbReference>
<name>G5Q384_SALMO</name>
<reference evidence="1 2" key="1">
    <citation type="journal article" date="2011" name="BMC Genomics">
        <title>Genome sequencing reveals diversification of virulence factor content and possible host adaptation in distinct subpopulations of Salmonella enterica.</title>
        <authorList>
            <person name="den Bakker H.C."/>
            <person name="Moreno Switt A.I."/>
            <person name="Govoni G."/>
            <person name="Cummings C.A."/>
            <person name="Ranieri M.L."/>
            <person name="Degoricija L."/>
            <person name="Hoelzer K."/>
            <person name="Rodriguez-Rivera L.D."/>
            <person name="Brown S."/>
            <person name="Bolchacova E."/>
            <person name="Furtado M.R."/>
            <person name="Wiedmann M."/>
        </authorList>
    </citation>
    <scope>NUCLEOTIDE SEQUENCE [LARGE SCALE GENOMIC DNA]</scope>
    <source>
        <strain evidence="1 2">S5-403</strain>
    </source>
</reference>
<evidence type="ECO:0000313" key="2">
    <source>
        <dbReference type="Proteomes" id="UP000003221"/>
    </source>
</evidence>
<protein>
    <submittedName>
        <fullName evidence="1">Uncharacterized protein</fullName>
    </submittedName>
</protein>
<accession>G5Q384</accession>
<dbReference type="EMBL" id="AFCS01000581">
    <property type="protein sequence ID" value="EHC78949.1"/>
    <property type="molecule type" value="Genomic_DNA"/>
</dbReference>
<proteinExistence type="predicted"/>
<dbReference type="PATRIC" id="fig|913242.3.peg.2125"/>
<evidence type="ECO:0000313" key="1">
    <source>
        <dbReference type="EMBL" id="EHC78949.1"/>
    </source>
</evidence>
<comment type="caution">
    <text evidence="1">The sequence shown here is derived from an EMBL/GenBank/DDBJ whole genome shotgun (WGS) entry which is preliminary data.</text>
</comment>
<gene>
    <name evidence="1" type="ORF">LTSEMON_2436</name>
</gene>